<dbReference type="STRING" id="694327.DFW101_1059"/>
<dbReference type="Gene3D" id="2.30.42.10">
    <property type="match status" value="1"/>
</dbReference>
<sequence length="300" mass="32529">MALPLTITVSGRRLEQCRHWLWFIAAACLTTALLLWLADFRDKPPPQPVQAARIKVKPAKLHYPEYESFSLGTDFAFRYHPLKEEAFSFAAPATGAPPPVPPDVAGLRLVATLPGTGRTYAIIERAGGGGQMLVPLGGMVGESFVSAIGPDFVELTRNGVSARVQIWVPWSSSSKSPNLPPSAHTHAPIRRTDKPLVTSHTVLAPSSSRDRRHLGITVRGLTDAERTAAGLPQGQGLLVTSVERSDIDLKENDVLLTIDGAPIFSIAMVVDALGASSRRALRFDRLRNGRHAEINIPLYE</sequence>
<dbReference type="SUPFAM" id="SSF50156">
    <property type="entry name" value="PDZ domain-like"/>
    <property type="match status" value="1"/>
</dbReference>
<keyword evidence="1" id="KW-0472">Membrane</keyword>
<gene>
    <name evidence="2" type="ORF">DFW101_1059</name>
</gene>
<dbReference type="OrthoDB" id="9758917at2"/>
<evidence type="ECO:0000313" key="3">
    <source>
        <dbReference type="Proteomes" id="UP000004662"/>
    </source>
</evidence>
<evidence type="ECO:0000256" key="1">
    <source>
        <dbReference type="SAM" id="Phobius"/>
    </source>
</evidence>
<dbReference type="Proteomes" id="UP000004662">
    <property type="component" value="Chromosome"/>
</dbReference>
<accession>G7Q654</accession>
<proteinExistence type="predicted"/>
<keyword evidence="1" id="KW-0812">Transmembrane</keyword>
<feature type="transmembrane region" description="Helical" evidence="1">
    <location>
        <begin position="20"/>
        <end position="38"/>
    </location>
</feature>
<protein>
    <submittedName>
        <fullName evidence="2">PDZ/DHR/GLGF domain protein</fullName>
    </submittedName>
</protein>
<name>G7Q654_9BACT</name>
<dbReference type="AlphaFoldDB" id="G7Q654"/>
<reference evidence="3" key="1">
    <citation type="journal article" date="2015" name="Genome Announc.">
        <title>High-Quality Draft Genome Sequence of Desulfovibrio carbinoliphilus FW-101-2B, an Organic Acid-Oxidizing Sulfate-Reducing Bacterium Isolated from Uranium(VI)-Contaminated Groundwater.</title>
        <authorList>
            <person name="Ramsay B.D."/>
            <person name="Hwang C."/>
            <person name="Woo H.L."/>
            <person name="Carroll S.L."/>
            <person name="Lucas S."/>
            <person name="Han J."/>
            <person name="Lapidus A.L."/>
            <person name="Cheng J.F."/>
            <person name="Goodwin L.A."/>
            <person name="Pitluck S."/>
            <person name="Peters L."/>
            <person name="Chertkov O."/>
            <person name="Held B."/>
            <person name="Detter J.C."/>
            <person name="Han C.S."/>
            <person name="Tapia R."/>
            <person name="Land M.L."/>
            <person name="Hauser L.J."/>
            <person name="Kyrpides N.C."/>
            <person name="Ivanova N.N."/>
            <person name="Mikhailova N."/>
            <person name="Pagani I."/>
            <person name="Woyke T."/>
            <person name="Arkin A.P."/>
            <person name="Dehal P."/>
            <person name="Chivian D."/>
            <person name="Criddle C.S."/>
            <person name="Wu W."/>
            <person name="Chakraborty R."/>
            <person name="Hazen T.C."/>
            <person name="Fields M.W."/>
        </authorList>
    </citation>
    <scope>NUCLEOTIDE SEQUENCE [LARGE SCALE GENOMIC DNA]</scope>
    <source>
        <strain evidence="3">FW-101-2B</strain>
    </source>
</reference>
<evidence type="ECO:0000313" key="2">
    <source>
        <dbReference type="EMBL" id="EHJ47070.1"/>
    </source>
</evidence>
<dbReference type="EMBL" id="CM001368">
    <property type="protein sequence ID" value="EHJ47070.1"/>
    <property type="molecule type" value="Genomic_DNA"/>
</dbReference>
<dbReference type="eggNOG" id="ENOG50318SQ">
    <property type="taxonomic scope" value="Bacteria"/>
</dbReference>
<organism evidence="2 3">
    <name type="scientific">Solidesulfovibrio carbinoliphilus subsp. oakridgensis</name>
    <dbReference type="NCBI Taxonomy" id="694327"/>
    <lineage>
        <taxon>Bacteria</taxon>
        <taxon>Pseudomonadati</taxon>
        <taxon>Thermodesulfobacteriota</taxon>
        <taxon>Desulfovibrionia</taxon>
        <taxon>Desulfovibrionales</taxon>
        <taxon>Desulfovibrionaceae</taxon>
        <taxon>Solidesulfovibrio</taxon>
    </lineage>
</organism>
<dbReference type="RefSeq" id="WP_009180484.1">
    <property type="nucleotide sequence ID" value="NZ_CM001368.1"/>
</dbReference>
<dbReference type="InterPro" id="IPR036034">
    <property type="entry name" value="PDZ_sf"/>
</dbReference>
<keyword evidence="3" id="KW-1185">Reference proteome</keyword>
<dbReference type="HOGENOM" id="CLU_926623_0_0_7"/>
<keyword evidence="1" id="KW-1133">Transmembrane helix</keyword>